<comment type="caution">
    <text evidence="1">The sequence shown here is derived from an EMBL/GenBank/DDBJ whole genome shotgun (WGS) entry which is preliminary data.</text>
</comment>
<gene>
    <name evidence="1" type="ORF">ACFO4O_04465</name>
</gene>
<evidence type="ECO:0000313" key="2">
    <source>
        <dbReference type="Proteomes" id="UP001595897"/>
    </source>
</evidence>
<dbReference type="InterPro" id="IPR007460">
    <property type="entry name" value="BrnT_toxin"/>
</dbReference>
<accession>A0ABV9LSD0</accession>
<name>A0ABV9LSD0_9ALTE</name>
<keyword evidence="2" id="KW-1185">Reference proteome</keyword>
<sequence length="94" mass="10773">MIKFEWNEAKAASNQVKHGISFKEAKTAFFDERALQFFDKTNSILDEDRFLLLGMSNSSKLLLICHCERKDGEVIRIISARKATKSESKLYGDL</sequence>
<evidence type="ECO:0000313" key="1">
    <source>
        <dbReference type="EMBL" id="MFC4699412.1"/>
    </source>
</evidence>
<protein>
    <submittedName>
        <fullName evidence="1">BrnT family toxin</fullName>
    </submittedName>
</protein>
<dbReference type="EMBL" id="JBHSGU010000002">
    <property type="protein sequence ID" value="MFC4699412.1"/>
    <property type="molecule type" value="Genomic_DNA"/>
</dbReference>
<dbReference type="RefSeq" id="WP_382406160.1">
    <property type="nucleotide sequence ID" value="NZ_JBHSGU010000002.1"/>
</dbReference>
<dbReference type="Pfam" id="PF04365">
    <property type="entry name" value="BrnT_toxin"/>
    <property type="match status" value="1"/>
</dbReference>
<dbReference type="Proteomes" id="UP001595897">
    <property type="component" value="Unassembled WGS sequence"/>
</dbReference>
<dbReference type="Gene3D" id="3.10.450.530">
    <property type="entry name" value="Ribonuclease toxin, BrnT, of type II toxin-antitoxin system"/>
    <property type="match status" value="1"/>
</dbReference>
<dbReference type="InterPro" id="IPR038573">
    <property type="entry name" value="BrnT_sf"/>
</dbReference>
<proteinExistence type="predicted"/>
<organism evidence="1 2">
    <name type="scientific">Glaciecola siphonariae</name>
    <dbReference type="NCBI Taxonomy" id="521012"/>
    <lineage>
        <taxon>Bacteria</taxon>
        <taxon>Pseudomonadati</taxon>
        <taxon>Pseudomonadota</taxon>
        <taxon>Gammaproteobacteria</taxon>
        <taxon>Alteromonadales</taxon>
        <taxon>Alteromonadaceae</taxon>
        <taxon>Glaciecola</taxon>
    </lineage>
</organism>
<reference evidence="2" key="1">
    <citation type="journal article" date="2019" name="Int. J. Syst. Evol. Microbiol.">
        <title>The Global Catalogue of Microorganisms (GCM) 10K type strain sequencing project: providing services to taxonomists for standard genome sequencing and annotation.</title>
        <authorList>
            <consortium name="The Broad Institute Genomics Platform"/>
            <consortium name="The Broad Institute Genome Sequencing Center for Infectious Disease"/>
            <person name="Wu L."/>
            <person name="Ma J."/>
        </authorList>
    </citation>
    <scope>NUCLEOTIDE SEQUENCE [LARGE SCALE GENOMIC DNA]</scope>
    <source>
        <strain evidence="2">KACC 12507</strain>
    </source>
</reference>